<protein>
    <recommendedName>
        <fullName evidence="3">DUF4371 domain-containing protein</fullName>
    </recommendedName>
</protein>
<dbReference type="OrthoDB" id="6617004at2759"/>
<organism evidence="1 2">
    <name type="scientific">Psylliodes chrysocephalus</name>
    <dbReference type="NCBI Taxonomy" id="3402493"/>
    <lineage>
        <taxon>Eukaryota</taxon>
        <taxon>Metazoa</taxon>
        <taxon>Ecdysozoa</taxon>
        <taxon>Arthropoda</taxon>
        <taxon>Hexapoda</taxon>
        <taxon>Insecta</taxon>
        <taxon>Pterygota</taxon>
        <taxon>Neoptera</taxon>
        <taxon>Endopterygota</taxon>
        <taxon>Coleoptera</taxon>
        <taxon>Polyphaga</taxon>
        <taxon>Cucujiformia</taxon>
        <taxon>Chrysomeloidea</taxon>
        <taxon>Chrysomelidae</taxon>
        <taxon>Galerucinae</taxon>
        <taxon>Alticini</taxon>
        <taxon>Psylliodes</taxon>
    </lineage>
</organism>
<dbReference type="PANTHER" id="PTHR45749">
    <property type="match status" value="1"/>
</dbReference>
<dbReference type="Proteomes" id="UP001153636">
    <property type="component" value="Chromosome 4"/>
</dbReference>
<evidence type="ECO:0000313" key="2">
    <source>
        <dbReference type="Proteomes" id="UP001153636"/>
    </source>
</evidence>
<gene>
    <name evidence="1" type="ORF">PSYICH_LOCUS10222</name>
</gene>
<sequence>MCIGWHSSRAILVCDIISSLECGSKLVSQSYNGAAVTASHLGGLQAKVKEKFKHAILVHCIAHRLNLALSRSMENIKDSKVFFSTHSGLASFFLKSSKRSRALGIHIQKGFQKLLRCDKTTMNV</sequence>
<proteinExistence type="predicted"/>
<evidence type="ECO:0008006" key="3">
    <source>
        <dbReference type="Google" id="ProtNLM"/>
    </source>
</evidence>
<dbReference type="AlphaFoldDB" id="A0A9P0D380"/>
<evidence type="ECO:0000313" key="1">
    <source>
        <dbReference type="EMBL" id="CAH1109427.1"/>
    </source>
</evidence>
<reference evidence="1" key="1">
    <citation type="submission" date="2022-01" db="EMBL/GenBank/DDBJ databases">
        <authorList>
            <person name="King R."/>
        </authorList>
    </citation>
    <scope>NUCLEOTIDE SEQUENCE</scope>
</reference>
<dbReference type="EMBL" id="OV651816">
    <property type="protein sequence ID" value="CAH1109427.1"/>
    <property type="molecule type" value="Genomic_DNA"/>
</dbReference>
<name>A0A9P0D380_9CUCU</name>
<keyword evidence="2" id="KW-1185">Reference proteome</keyword>
<dbReference type="PANTHER" id="PTHR45749:SF28">
    <property type="entry name" value="ZINC FINGER MYM-TYPE PROTEIN 1-LIKE-RELATED"/>
    <property type="match status" value="1"/>
</dbReference>
<accession>A0A9P0D380</accession>